<evidence type="ECO:0000313" key="7">
    <source>
        <dbReference type="Proteomes" id="UP000319432"/>
    </source>
</evidence>
<dbReference type="PANTHER" id="PTHR10724">
    <property type="entry name" value="30S RIBOSOMAL PROTEIN S1"/>
    <property type="match status" value="1"/>
</dbReference>
<dbReference type="EMBL" id="CP033461">
    <property type="protein sequence ID" value="QDX91026.1"/>
    <property type="molecule type" value="Genomic_DNA"/>
</dbReference>
<dbReference type="SUPFAM" id="SSF50249">
    <property type="entry name" value="Nucleic acid-binding proteins"/>
    <property type="match status" value="1"/>
</dbReference>
<geneLocation type="plasmid" evidence="6 7">
    <name>p1821L01</name>
</geneLocation>
<feature type="compositionally biased region" description="Acidic residues" evidence="4">
    <location>
        <begin position="9"/>
        <end position="24"/>
    </location>
</feature>
<dbReference type="AlphaFoldDB" id="A0A518V204"/>
<gene>
    <name evidence="6" type="ORF">EEL30_00045</name>
</gene>
<accession>A0A518V204</accession>
<reference evidence="6 7" key="1">
    <citation type="submission" date="2018-11" db="EMBL/GenBank/DDBJ databases">
        <title>Phylogenetic determinants of toxin gene distribution in genomes of Brevibacillus laterosporus.</title>
        <authorList>
            <person name="Glare T.R."/>
            <person name="Durrant A."/>
            <person name="Berry C."/>
            <person name="Palma L."/>
            <person name="Ormskirk M."/>
            <person name="Cox M.O."/>
        </authorList>
    </citation>
    <scope>NUCLEOTIDE SEQUENCE [LARGE SCALE GENOMIC DNA]</scope>
    <source>
        <strain evidence="6 7">1821L</strain>
        <plasmid evidence="6 7">p1821L01</plasmid>
    </source>
</reference>
<proteinExistence type="inferred from homology"/>
<keyword evidence="3" id="KW-0687">Ribonucleoprotein</keyword>
<dbReference type="InterPro" id="IPR050437">
    <property type="entry name" value="Ribos_protein_bS1-like"/>
</dbReference>
<dbReference type="SMART" id="SM00316">
    <property type="entry name" value="S1"/>
    <property type="match status" value="2"/>
</dbReference>
<protein>
    <submittedName>
        <fullName evidence="6">30S ribosomal protein S1</fullName>
    </submittedName>
</protein>
<dbReference type="GO" id="GO:0006412">
    <property type="term" value="P:translation"/>
    <property type="evidence" value="ECO:0007669"/>
    <property type="project" value="TreeGrafter"/>
</dbReference>
<dbReference type="GO" id="GO:0005840">
    <property type="term" value="C:ribosome"/>
    <property type="evidence" value="ECO:0007669"/>
    <property type="project" value="UniProtKB-KW"/>
</dbReference>
<sequence length="327" mass="36969">MVKNQFTDLPEEDLSLATETDETEASYSSNVENEEGPKYKVLKTLIEGLDQEKVNEMKAKQSQHSRIDENWKAIYRAVQNRQIIEAEMIGVEPKYNKLCAVVGIGTIRGYIPFEYTGFASKEQMNSFIGKRVGFKVKQLDRENNIFVASRIDALEVRATLTWQRIEEGQTAIAVVRGYIRDPKLPANISPARALRVDLGGVMVTILAVDVDHGWIDDLSEEYQLGDPLEVKIMEVDKERKKIKISAKALKPSPYPECTKRFEQMGVYIGKVTGVVEYGVFVSLEPGVDVLCKHMPFTELQKGDRVTVRLLNVNVAKQQMKGNLVRKL</sequence>
<dbReference type="InterPro" id="IPR012340">
    <property type="entry name" value="NA-bd_OB-fold"/>
</dbReference>
<dbReference type="GO" id="GO:0003729">
    <property type="term" value="F:mRNA binding"/>
    <property type="evidence" value="ECO:0007669"/>
    <property type="project" value="TreeGrafter"/>
</dbReference>
<dbReference type="CDD" id="cd00164">
    <property type="entry name" value="S1_like"/>
    <property type="match status" value="1"/>
</dbReference>
<evidence type="ECO:0000256" key="4">
    <source>
        <dbReference type="SAM" id="MobiDB-lite"/>
    </source>
</evidence>
<name>A0A518V204_BRELA</name>
<evidence type="ECO:0000256" key="2">
    <source>
        <dbReference type="ARBA" id="ARBA00022980"/>
    </source>
</evidence>
<evidence type="ECO:0000256" key="3">
    <source>
        <dbReference type="ARBA" id="ARBA00023274"/>
    </source>
</evidence>
<evidence type="ECO:0000313" key="6">
    <source>
        <dbReference type="EMBL" id="QDX91026.1"/>
    </source>
</evidence>
<dbReference type="Pfam" id="PF00575">
    <property type="entry name" value="S1"/>
    <property type="match status" value="1"/>
</dbReference>
<evidence type="ECO:0000256" key="1">
    <source>
        <dbReference type="ARBA" id="ARBA00006767"/>
    </source>
</evidence>
<feature type="domain" description="S1 motif" evidence="5">
    <location>
        <begin position="172"/>
        <end position="247"/>
    </location>
</feature>
<dbReference type="OrthoDB" id="9793609at2"/>
<dbReference type="GO" id="GO:0003735">
    <property type="term" value="F:structural constituent of ribosome"/>
    <property type="evidence" value="ECO:0007669"/>
    <property type="project" value="TreeGrafter"/>
</dbReference>
<keyword evidence="6" id="KW-0614">Plasmid</keyword>
<comment type="similarity">
    <text evidence="1">Belongs to the bacterial ribosomal protein bS1 family.</text>
</comment>
<organism evidence="6 7">
    <name type="scientific">Brevibacillus laterosporus</name>
    <name type="common">Bacillus laterosporus</name>
    <dbReference type="NCBI Taxonomy" id="1465"/>
    <lineage>
        <taxon>Bacteria</taxon>
        <taxon>Bacillati</taxon>
        <taxon>Bacillota</taxon>
        <taxon>Bacilli</taxon>
        <taxon>Bacillales</taxon>
        <taxon>Paenibacillaceae</taxon>
        <taxon>Brevibacillus</taxon>
    </lineage>
</organism>
<dbReference type="Gene3D" id="2.40.50.140">
    <property type="entry name" value="Nucleic acid-binding proteins"/>
    <property type="match status" value="2"/>
</dbReference>
<dbReference type="PANTHER" id="PTHR10724:SF7">
    <property type="entry name" value="SMALL RIBOSOMAL SUBUNIT PROTEIN BS1C"/>
    <property type="match status" value="1"/>
</dbReference>
<dbReference type="Proteomes" id="UP000319432">
    <property type="component" value="Plasmid p1821L01"/>
</dbReference>
<dbReference type="InterPro" id="IPR003029">
    <property type="entry name" value="S1_domain"/>
</dbReference>
<dbReference type="PROSITE" id="PS50126">
    <property type="entry name" value="S1"/>
    <property type="match status" value="1"/>
</dbReference>
<feature type="region of interest" description="Disordered" evidence="4">
    <location>
        <begin position="1"/>
        <end position="32"/>
    </location>
</feature>
<dbReference type="GO" id="GO:1990904">
    <property type="term" value="C:ribonucleoprotein complex"/>
    <property type="evidence" value="ECO:0007669"/>
    <property type="project" value="UniProtKB-KW"/>
</dbReference>
<evidence type="ECO:0000259" key="5">
    <source>
        <dbReference type="PROSITE" id="PS50126"/>
    </source>
</evidence>
<keyword evidence="7" id="KW-1185">Reference proteome</keyword>
<keyword evidence="2 6" id="KW-0689">Ribosomal protein</keyword>